<evidence type="ECO:0000256" key="8">
    <source>
        <dbReference type="ARBA" id="ARBA00022640"/>
    </source>
</evidence>
<evidence type="ECO:0000256" key="2">
    <source>
        <dbReference type="ARBA" id="ARBA00006204"/>
    </source>
</evidence>
<comment type="caution">
    <text evidence="17">The sequence shown here is derived from an EMBL/GenBank/DDBJ whole genome shotgun (WGS) entry which is preliminary data.</text>
</comment>
<dbReference type="InterPro" id="IPR036422">
    <property type="entry name" value="RuBisCO_lsu_N_sf"/>
</dbReference>
<evidence type="ECO:0000259" key="16">
    <source>
        <dbReference type="Pfam" id="PF02788"/>
    </source>
</evidence>
<dbReference type="GO" id="GO:0004497">
    <property type="term" value="F:monooxygenase activity"/>
    <property type="evidence" value="ECO:0007669"/>
    <property type="project" value="UniProtKB-KW"/>
</dbReference>
<dbReference type="GO" id="GO:0016984">
    <property type="term" value="F:ribulose-bisphosphate carboxylase activity"/>
    <property type="evidence" value="ECO:0007669"/>
    <property type="project" value="UniProtKB-EC"/>
</dbReference>
<evidence type="ECO:0000256" key="5">
    <source>
        <dbReference type="ARBA" id="ARBA00022528"/>
    </source>
</evidence>
<dbReference type="EMBL" id="JAJFAZ020000005">
    <property type="protein sequence ID" value="KAI5330387.1"/>
    <property type="molecule type" value="Genomic_DNA"/>
</dbReference>
<keyword evidence="10" id="KW-0503">Monooxygenase</keyword>
<evidence type="ECO:0000256" key="12">
    <source>
        <dbReference type="ARBA" id="ARBA00023239"/>
    </source>
</evidence>
<evidence type="ECO:0000256" key="6">
    <source>
        <dbReference type="ARBA" id="ARBA00022531"/>
    </source>
</evidence>
<evidence type="ECO:0000256" key="7">
    <source>
        <dbReference type="ARBA" id="ARBA00022567"/>
    </source>
</evidence>
<keyword evidence="11" id="KW-0601">Photorespiration</keyword>
<evidence type="ECO:0000313" key="18">
    <source>
        <dbReference type="Proteomes" id="UP001054821"/>
    </source>
</evidence>
<evidence type="ECO:0000256" key="1">
    <source>
        <dbReference type="ARBA" id="ARBA00004229"/>
    </source>
</evidence>
<evidence type="ECO:0000256" key="11">
    <source>
        <dbReference type="ARBA" id="ARBA00023238"/>
    </source>
</evidence>
<organism evidence="17 18">
    <name type="scientific">Prunus dulcis</name>
    <name type="common">Almond</name>
    <name type="synonym">Amygdalus dulcis</name>
    <dbReference type="NCBI Taxonomy" id="3755"/>
    <lineage>
        <taxon>Eukaryota</taxon>
        <taxon>Viridiplantae</taxon>
        <taxon>Streptophyta</taxon>
        <taxon>Embryophyta</taxon>
        <taxon>Tracheophyta</taxon>
        <taxon>Spermatophyta</taxon>
        <taxon>Magnoliopsida</taxon>
        <taxon>eudicotyledons</taxon>
        <taxon>Gunneridae</taxon>
        <taxon>Pentapetalae</taxon>
        <taxon>rosids</taxon>
        <taxon>fabids</taxon>
        <taxon>Rosales</taxon>
        <taxon>Rosaceae</taxon>
        <taxon>Amygdaloideae</taxon>
        <taxon>Amygdaleae</taxon>
        <taxon>Prunus</taxon>
    </lineage>
</organism>
<dbReference type="GO" id="GO:0009853">
    <property type="term" value="P:photorespiration"/>
    <property type="evidence" value="ECO:0007669"/>
    <property type="project" value="UniProtKB-KW"/>
</dbReference>
<evidence type="ECO:0000256" key="9">
    <source>
        <dbReference type="ARBA" id="ARBA00023002"/>
    </source>
</evidence>
<dbReference type="Pfam" id="PF02788">
    <property type="entry name" value="RuBisCO_large_N"/>
    <property type="match status" value="1"/>
</dbReference>
<dbReference type="GO" id="GO:0019253">
    <property type="term" value="P:reductive pentose-phosphate cycle"/>
    <property type="evidence" value="ECO:0007669"/>
    <property type="project" value="UniProtKB-KW"/>
</dbReference>
<accession>A0AAD4VU83</accession>
<proteinExistence type="inferred from homology"/>
<keyword evidence="8" id="KW-0934">Plastid</keyword>
<dbReference type="InterPro" id="IPR017443">
    <property type="entry name" value="RuBisCO_lsu_fd_N"/>
</dbReference>
<reference evidence="17 18" key="1">
    <citation type="journal article" date="2022" name="G3 (Bethesda)">
        <title>Whole-genome sequence and methylome profiling of the almond [Prunus dulcis (Mill.) D.A. Webb] cultivar 'Nonpareil'.</title>
        <authorList>
            <person name="D'Amico-Willman K.M."/>
            <person name="Ouma W.Z."/>
            <person name="Meulia T."/>
            <person name="Sideli G.M."/>
            <person name="Gradziel T.M."/>
            <person name="Fresnedo-Ramirez J."/>
        </authorList>
    </citation>
    <scope>NUCLEOTIDE SEQUENCE [LARGE SCALE GENOMIC DNA]</scope>
    <source>
        <strain evidence="17">Clone GOH B32 T37-40</strain>
    </source>
</reference>
<comment type="similarity">
    <text evidence="2">Belongs to the RuBisCO large chain family. Type I subfamily.</text>
</comment>
<feature type="domain" description="Ribulose bisphosphate carboxylase large subunit ferrodoxin-like N-terminal" evidence="16">
    <location>
        <begin position="32"/>
        <end position="57"/>
    </location>
</feature>
<keyword evidence="6" id="KW-0602">Photosynthesis</keyword>
<keyword evidence="13" id="KW-0120">Carbon dioxide fixation</keyword>
<protein>
    <recommendedName>
        <fullName evidence="4">Ribulose bisphosphate carboxylase large chain</fullName>
        <ecNumber evidence="3">4.1.1.39</ecNumber>
    </recommendedName>
</protein>
<evidence type="ECO:0000256" key="3">
    <source>
        <dbReference type="ARBA" id="ARBA00012287"/>
    </source>
</evidence>
<evidence type="ECO:0000256" key="15">
    <source>
        <dbReference type="ARBA" id="ARBA00049469"/>
    </source>
</evidence>
<keyword evidence="12" id="KW-0456">Lyase</keyword>
<dbReference type="Proteomes" id="UP001054821">
    <property type="component" value="Chromosome 5"/>
</dbReference>
<name>A0AAD4VU83_PRUDU</name>
<keyword evidence="5" id="KW-0150">Chloroplast</keyword>
<evidence type="ECO:0000256" key="13">
    <source>
        <dbReference type="ARBA" id="ARBA00023300"/>
    </source>
</evidence>
<dbReference type="AlphaFoldDB" id="A0AAD4VU83"/>
<comment type="subcellular location">
    <subcellularLocation>
        <location evidence="1">Plastid</location>
        <location evidence="1">Chloroplast</location>
    </subcellularLocation>
</comment>
<evidence type="ECO:0000256" key="14">
    <source>
        <dbReference type="ARBA" id="ARBA00048059"/>
    </source>
</evidence>
<comment type="catalytic activity">
    <reaction evidence="15">
        <text>2 (2R)-3-phosphoglycerate + 2 H(+) = D-ribulose 1,5-bisphosphate + CO2 + H2O</text>
        <dbReference type="Rhea" id="RHEA:23124"/>
        <dbReference type="ChEBI" id="CHEBI:15377"/>
        <dbReference type="ChEBI" id="CHEBI:15378"/>
        <dbReference type="ChEBI" id="CHEBI:16526"/>
        <dbReference type="ChEBI" id="CHEBI:57870"/>
        <dbReference type="ChEBI" id="CHEBI:58272"/>
        <dbReference type="EC" id="4.1.1.39"/>
    </reaction>
</comment>
<gene>
    <name evidence="17" type="ORF">L3X38_029785</name>
</gene>
<comment type="catalytic activity">
    <reaction evidence="14">
        <text>D-ribulose 1,5-bisphosphate + O2 = 2-phosphoglycolate + (2R)-3-phosphoglycerate + 2 H(+)</text>
        <dbReference type="Rhea" id="RHEA:36631"/>
        <dbReference type="ChEBI" id="CHEBI:15378"/>
        <dbReference type="ChEBI" id="CHEBI:15379"/>
        <dbReference type="ChEBI" id="CHEBI:57870"/>
        <dbReference type="ChEBI" id="CHEBI:58033"/>
        <dbReference type="ChEBI" id="CHEBI:58272"/>
    </reaction>
</comment>
<evidence type="ECO:0000256" key="4">
    <source>
        <dbReference type="ARBA" id="ARBA00017725"/>
    </source>
</evidence>
<dbReference type="SUPFAM" id="SSF54966">
    <property type="entry name" value="RuBisCO, large subunit, small (N-terminal) domain"/>
    <property type="match status" value="1"/>
</dbReference>
<evidence type="ECO:0000313" key="17">
    <source>
        <dbReference type="EMBL" id="KAI5330387.1"/>
    </source>
</evidence>
<dbReference type="GO" id="GO:0009507">
    <property type="term" value="C:chloroplast"/>
    <property type="evidence" value="ECO:0007669"/>
    <property type="project" value="UniProtKB-SubCell"/>
</dbReference>
<sequence>MPRVRAFALAQMPAPPPYTMLILRYFGGFVVYEEAGAAVAAESSTGTWTTVWQLIPSTCRGDVVSGGGSGGSAEFCFGFVCYLSLGWGGQANSPEMKACKCMRVVRGLGIQLELALAFGSREGGTLSQLGMATGRIGAGYDNTIPVPALHPPPRPRTYPHLIGFGESPSPSPSGDYLPYPARIPNFFA</sequence>
<evidence type="ECO:0000256" key="10">
    <source>
        <dbReference type="ARBA" id="ARBA00023033"/>
    </source>
</evidence>
<keyword evidence="7" id="KW-0113">Calvin cycle</keyword>
<dbReference type="Gene3D" id="3.30.70.150">
    <property type="entry name" value="RuBisCO large subunit, N-terminal domain"/>
    <property type="match status" value="1"/>
</dbReference>
<keyword evidence="9" id="KW-0560">Oxidoreductase</keyword>
<keyword evidence="18" id="KW-1185">Reference proteome</keyword>
<dbReference type="EC" id="4.1.1.39" evidence="3"/>